<feature type="domain" description="GAG-pre-integrase" evidence="3">
    <location>
        <begin position="13"/>
        <end position="46"/>
    </location>
</feature>
<dbReference type="Pfam" id="PF13976">
    <property type="entry name" value="gag_pre-integrs"/>
    <property type="match status" value="1"/>
</dbReference>
<dbReference type="Pfam" id="PF07727">
    <property type="entry name" value="RVT_2"/>
    <property type="match status" value="1"/>
</dbReference>
<feature type="domain" description="Reverse transcriptase Ty1/copia-type" evidence="2">
    <location>
        <begin position="140"/>
        <end position="383"/>
    </location>
</feature>
<evidence type="ECO:0000313" key="4">
    <source>
        <dbReference type="EMBL" id="WOH04396.1"/>
    </source>
</evidence>
<dbReference type="Proteomes" id="UP000077755">
    <property type="component" value="Chromosome 6"/>
</dbReference>
<dbReference type="CDD" id="cd09272">
    <property type="entry name" value="RNase_HI_RT_Ty1"/>
    <property type="match status" value="1"/>
</dbReference>
<dbReference type="InterPro" id="IPR013103">
    <property type="entry name" value="RVT_2"/>
</dbReference>
<evidence type="ECO:0000256" key="1">
    <source>
        <dbReference type="SAM" id="MobiDB-lite"/>
    </source>
</evidence>
<reference evidence="4" key="2">
    <citation type="submission" date="2022-03" db="EMBL/GenBank/DDBJ databases">
        <title>Draft title - Genomic analysis of global carrot germplasm unveils the trajectory of domestication and the origin of high carotenoid orange carrot.</title>
        <authorList>
            <person name="Iorizzo M."/>
            <person name="Ellison S."/>
            <person name="Senalik D."/>
            <person name="Macko-Podgorni A."/>
            <person name="Grzebelus D."/>
            <person name="Bostan H."/>
            <person name="Rolling W."/>
            <person name="Curaba J."/>
            <person name="Simon P."/>
        </authorList>
    </citation>
    <scope>NUCLEOTIDE SEQUENCE</scope>
    <source>
        <tissue evidence="4">Leaf</tissue>
    </source>
</reference>
<dbReference type="PANTHER" id="PTHR11439:SF475">
    <property type="entry name" value="CYSTEINE-RICH RLK (RECEPTOR-LIKE PROTEIN KINASE) 8"/>
    <property type="match status" value="1"/>
</dbReference>
<dbReference type="AlphaFoldDB" id="A0AAF0XDN0"/>
<evidence type="ECO:0000259" key="3">
    <source>
        <dbReference type="Pfam" id="PF13976"/>
    </source>
</evidence>
<name>A0AAF0XDN0_DAUCS</name>
<dbReference type="InterPro" id="IPR043502">
    <property type="entry name" value="DNA/RNA_pol_sf"/>
</dbReference>
<dbReference type="PANTHER" id="PTHR11439">
    <property type="entry name" value="GAG-POL-RELATED RETROTRANSPOSON"/>
    <property type="match status" value="1"/>
</dbReference>
<proteinExistence type="predicted"/>
<accession>A0AAF0XDN0</accession>
<sequence length="528" mass="60653">MSAEAAYIDKTRQSETSDLWHARLGHVSYHKLKVMLKKMMLKASPNIAEKATDNWETNIFDHVSEDIYQLPEDEVEDHTQDVEPPQLRRSTRSKKPNPRYANAALIEESNTFEPHTFEEASRDGKWLKAMEEEIIALKQNETWDLVPKPPGIKPISFKWVYKIKTHQDGSVERYKARLVARGFSQQYGIDYDETFSPVAKLTTIRVLLALAASNNWKLWQMDVKNAFLHGELDRVIYMEQPRGFESKERSDYVCKLRKALYGLRQAPRAWYGKIGEFLVESGYQVTSADSSLFVKSKQGKLTIVLVYVDDLIITGDDIDEIERTRSNLSVRFQMKELGELKHFLGLEIEQTKDGLFLCQLKYARDLLGKFGMLECKPVPTPMVPNSKLCSEEGQELKDGTVYRQLVGSLIYLTLSRPDISYAVGVISRFMQNPRKPHFEAAKRILRYIKGSIDYGLLYKKNEDCELAGYCDADYAGDCDTRRSTTGYVFTLGSTAISWCSKRQPTVSHCQQQKPNIEQQQPQLRRLHG</sequence>
<feature type="region of interest" description="Disordered" evidence="1">
    <location>
        <begin position="74"/>
        <end position="97"/>
    </location>
</feature>
<protein>
    <recommendedName>
        <fullName evidence="6">Reverse transcriptase Ty1/copia-type domain-containing protein</fullName>
    </recommendedName>
</protein>
<organism evidence="4 5">
    <name type="scientific">Daucus carota subsp. sativus</name>
    <name type="common">Carrot</name>
    <dbReference type="NCBI Taxonomy" id="79200"/>
    <lineage>
        <taxon>Eukaryota</taxon>
        <taxon>Viridiplantae</taxon>
        <taxon>Streptophyta</taxon>
        <taxon>Embryophyta</taxon>
        <taxon>Tracheophyta</taxon>
        <taxon>Spermatophyta</taxon>
        <taxon>Magnoliopsida</taxon>
        <taxon>eudicotyledons</taxon>
        <taxon>Gunneridae</taxon>
        <taxon>Pentapetalae</taxon>
        <taxon>asterids</taxon>
        <taxon>campanulids</taxon>
        <taxon>Apiales</taxon>
        <taxon>Apiaceae</taxon>
        <taxon>Apioideae</taxon>
        <taxon>Scandiceae</taxon>
        <taxon>Daucinae</taxon>
        <taxon>Daucus</taxon>
        <taxon>Daucus sect. Daucus</taxon>
    </lineage>
</organism>
<keyword evidence="5" id="KW-1185">Reference proteome</keyword>
<dbReference type="EMBL" id="CP093348">
    <property type="protein sequence ID" value="WOH04396.1"/>
    <property type="molecule type" value="Genomic_DNA"/>
</dbReference>
<dbReference type="SUPFAM" id="SSF56672">
    <property type="entry name" value="DNA/RNA polymerases"/>
    <property type="match status" value="1"/>
</dbReference>
<dbReference type="InterPro" id="IPR025724">
    <property type="entry name" value="GAG-pre-integrase_dom"/>
</dbReference>
<evidence type="ECO:0000259" key="2">
    <source>
        <dbReference type="Pfam" id="PF07727"/>
    </source>
</evidence>
<evidence type="ECO:0008006" key="6">
    <source>
        <dbReference type="Google" id="ProtNLM"/>
    </source>
</evidence>
<gene>
    <name evidence="4" type="ORF">DCAR_0623805</name>
</gene>
<reference evidence="4" key="1">
    <citation type="journal article" date="2016" name="Nat. Genet.">
        <title>A high-quality carrot genome assembly provides new insights into carotenoid accumulation and asterid genome evolution.</title>
        <authorList>
            <person name="Iorizzo M."/>
            <person name="Ellison S."/>
            <person name="Senalik D."/>
            <person name="Zeng P."/>
            <person name="Satapoomin P."/>
            <person name="Huang J."/>
            <person name="Bowman M."/>
            <person name="Iovene M."/>
            <person name="Sanseverino W."/>
            <person name="Cavagnaro P."/>
            <person name="Yildiz M."/>
            <person name="Macko-Podgorni A."/>
            <person name="Moranska E."/>
            <person name="Grzebelus E."/>
            <person name="Grzebelus D."/>
            <person name="Ashrafi H."/>
            <person name="Zheng Z."/>
            <person name="Cheng S."/>
            <person name="Spooner D."/>
            <person name="Van Deynze A."/>
            <person name="Simon P."/>
        </authorList>
    </citation>
    <scope>NUCLEOTIDE SEQUENCE</scope>
    <source>
        <tissue evidence="4">Leaf</tissue>
    </source>
</reference>
<evidence type="ECO:0000313" key="5">
    <source>
        <dbReference type="Proteomes" id="UP000077755"/>
    </source>
</evidence>